<dbReference type="EC" id="3.5.1.46" evidence="3"/>
<evidence type="ECO:0000259" key="2">
    <source>
        <dbReference type="Pfam" id="PF00144"/>
    </source>
</evidence>
<accession>A0A0B7INU9</accession>
<keyword evidence="1" id="KW-0472">Membrane</keyword>
<dbReference type="PANTHER" id="PTHR43283">
    <property type="entry name" value="BETA-LACTAMASE-RELATED"/>
    <property type="match status" value="1"/>
</dbReference>
<dbReference type="Gene3D" id="3.40.710.10">
    <property type="entry name" value="DD-peptidase/beta-lactamase superfamily"/>
    <property type="match status" value="1"/>
</dbReference>
<sequence length="404" mass="46339">MQNTLRTYFFLYLCEASTIEIMKKFLIALLLLIAITITVFYAMGYGYVFTAVRVVYGSGHRTAFLSDFSYFDNRTIQRGKPQAWNIHKNYNEVASTEELDALHGKYHTTAFMIIKNDSVWHEQYFDDNSHKTLSNSFSMAKTYVSAMLGKAIMQGYIKSLNQRVGDFFPEFSTGLAADLTVGDLSSMASGSNWDESYYNAFSVTTQAYYDKDLRKIILEKVKIVEEPGQKYVYQSGNTQLLAMVLEKATGKKLTDYLSETFWQPLGCEYDAFWQIDSEEKGLEKAYCCIASNARDFARMGKLYLNYGKWNGNQLLDSSFVAKSIQPRFAESPEYGYGMWLLSRNGKNFFMMRGHLGQYVIMQPEDKIIIVRLGHLKGEDKLGDPFTDDIYGYIDQAYKMLQNAQ</sequence>
<dbReference type="Pfam" id="PF00144">
    <property type="entry name" value="Beta-lactamase"/>
    <property type="match status" value="1"/>
</dbReference>
<dbReference type="PANTHER" id="PTHR43283:SF7">
    <property type="entry name" value="BETA-LACTAMASE-RELATED DOMAIN-CONTAINING PROTEIN"/>
    <property type="match status" value="1"/>
</dbReference>
<dbReference type="EMBL" id="CDOL01000235">
    <property type="protein sequence ID" value="CEN53530.1"/>
    <property type="molecule type" value="Genomic_DNA"/>
</dbReference>
<evidence type="ECO:0000313" key="4">
    <source>
        <dbReference type="Proteomes" id="UP000038200"/>
    </source>
</evidence>
<organism evidence="3 4">
    <name type="scientific">Capnocytophaga canis</name>
    <dbReference type="NCBI Taxonomy" id="1848903"/>
    <lineage>
        <taxon>Bacteria</taxon>
        <taxon>Pseudomonadati</taxon>
        <taxon>Bacteroidota</taxon>
        <taxon>Flavobacteriia</taxon>
        <taxon>Flavobacteriales</taxon>
        <taxon>Flavobacteriaceae</taxon>
        <taxon>Capnocytophaga</taxon>
    </lineage>
</organism>
<keyword evidence="1" id="KW-1133">Transmembrane helix</keyword>
<gene>
    <name evidence="3" type="ORF">CCAND93_460015</name>
</gene>
<dbReference type="InterPro" id="IPR012338">
    <property type="entry name" value="Beta-lactam/transpept-like"/>
</dbReference>
<keyword evidence="1" id="KW-0812">Transmembrane</keyword>
<dbReference type="AlphaFoldDB" id="A0A0B7INU9"/>
<evidence type="ECO:0000256" key="1">
    <source>
        <dbReference type="SAM" id="Phobius"/>
    </source>
</evidence>
<dbReference type="InterPro" id="IPR050789">
    <property type="entry name" value="Diverse_Enzym_Activities"/>
</dbReference>
<feature type="transmembrane region" description="Helical" evidence="1">
    <location>
        <begin position="25"/>
        <end position="48"/>
    </location>
</feature>
<evidence type="ECO:0000313" key="3">
    <source>
        <dbReference type="EMBL" id="CEN53530.1"/>
    </source>
</evidence>
<dbReference type="Proteomes" id="UP000038200">
    <property type="component" value="Unassembled WGS sequence"/>
</dbReference>
<name>A0A0B7INU9_9FLAO</name>
<proteinExistence type="predicted"/>
<keyword evidence="3" id="KW-0378">Hydrolase</keyword>
<protein>
    <submittedName>
        <fullName evidence="3">Nylon oligomers-degrading enzyme EII</fullName>
        <ecNumber evidence="3">3.5.1.46</ecNumber>
    </submittedName>
</protein>
<reference evidence="3 4" key="1">
    <citation type="submission" date="2015-01" db="EMBL/GenBank/DDBJ databases">
        <authorList>
            <person name="Xiang T."/>
            <person name="Song Y."/>
            <person name="Huang L."/>
            <person name="Wang B."/>
            <person name="Wu P."/>
        </authorList>
    </citation>
    <scope>NUCLEOTIDE SEQUENCE [LARGE SCALE GENOMIC DNA]</scope>
    <source>
        <strain evidence="3 4">CcD93</strain>
    </source>
</reference>
<dbReference type="STRING" id="1848903.CCAND38_330036"/>
<feature type="domain" description="Beta-lactamase-related" evidence="2">
    <location>
        <begin position="105"/>
        <end position="377"/>
    </location>
</feature>
<dbReference type="GO" id="GO:0019875">
    <property type="term" value="F:6-aminohexanoate-dimer hydrolase activity"/>
    <property type="evidence" value="ECO:0007669"/>
    <property type="project" value="UniProtKB-EC"/>
</dbReference>
<dbReference type="SUPFAM" id="SSF56601">
    <property type="entry name" value="beta-lactamase/transpeptidase-like"/>
    <property type="match status" value="1"/>
</dbReference>
<dbReference type="InterPro" id="IPR001466">
    <property type="entry name" value="Beta-lactam-related"/>
</dbReference>